<dbReference type="InterPro" id="IPR032466">
    <property type="entry name" value="Metal_Hydrolase"/>
</dbReference>
<evidence type="ECO:0000259" key="2">
    <source>
        <dbReference type="Pfam" id="PF01979"/>
    </source>
</evidence>
<gene>
    <name evidence="3" type="ORF">KHLLAP_LOCUS7614</name>
</gene>
<comment type="caution">
    <text evidence="3">The sequence shown here is derived from an EMBL/GenBank/DDBJ whole genome shotgun (WGS) entry which is preliminary data.</text>
</comment>
<feature type="domain" description="Amidohydrolase-related" evidence="2">
    <location>
        <begin position="62"/>
        <end position="414"/>
    </location>
</feature>
<protein>
    <submittedName>
        <fullName evidence="3">Uu.00g083320.m01.CDS01</fullName>
    </submittedName>
</protein>
<keyword evidence="1" id="KW-0378">Hydrolase</keyword>
<dbReference type="Gene3D" id="2.30.40.10">
    <property type="entry name" value="Urease, subunit C, domain 1"/>
    <property type="match status" value="1"/>
</dbReference>
<dbReference type="Proteomes" id="UP001295740">
    <property type="component" value="Unassembled WGS sequence"/>
</dbReference>
<evidence type="ECO:0000256" key="1">
    <source>
        <dbReference type="ARBA" id="ARBA00022801"/>
    </source>
</evidence>
<dbReference type="SUPFAM" id="SSF51556">
    <property type="entry name" value="Metallo-dependent hydrolases"/>
    <property type="match status" value="1"/>
</dbReference>
<dbReference type="CDD" id="cd01298">
    <property type="entry name" value="ATZ_TRZ_like"/>
    <property type="match status" value="1"/>
</dbReference>
<dbReference type="InterPro" id="IPR011059">
    <property type="entry name" value="Metal-dep_hydrolase_composite"/>
</dbReference>
<evidence type="ECO:0000313" key="4">
    <source>
        <dbReference type="Proteomes" id="UP001295740"/>
    </source>
</evidence>
<organism evidence="3 4">
    <name type="scientific">Anthostomella pinea</name>
    <dbReference type="NCBI Taxonomy" id="933095"/>
    <lineage>
        <taxon>Eukaryota</taxon>
        <taxon>Fungi</taxon>
        <taxon>Dikarya</taxon>
        <taxon>Ascomycota</taxon>
        <taxon>Pezizomycotina</taxon>
        <taxon>Sordariomycetes</taxon>
        <taxon>Xylariomycetidae</taxon>
        <taxon>Xylariales</taxon>
        <taxon>Xylariaceae</taxon>
        <taxon>Anthostomella</taxon>
    </lineage>
</organism>
<dbReference type="InterPro" id="IPR050287">
    <property type="entry name" value="MTA/SAH_deaminase"/>
</dbReference>
<dbReference type="EMBL" id="CAUWAG010000010">
    <property type="protein sequence ID" value="CAJ2507146.1"/>
    <property type="molecule type" value="Genomic_DNA"/>
</dbReference>
<dbReference type="SUPFAM" id="SSF51338">
    <property type="entry name" value="Composite domain of metallo-dependent hydrolases"/>
    <property type="match status" value="1"/>
</dbReference>
<dbReference type="InterPro" id="IPR006680">
    <property type="entry name" value="Amidohydro-rel"/>
</dbReference>
<proteinExistence type="predicted"/>
<reference evidence="3" key="1">
    <citation type="submission" date="2023-10" db="EMBL/GenBank/DDBJ databases">
        <authorList>
            <person name="Hackl T."/>
        </authorList>
    </citation>
    <scope>NUCLEOTIDE SEQUENCE</scope>
</reference>
<evidence type="ECO:0000313" key="3">
    <source>
        <dbReference type="EMBL" id="CAJ2507146.1"/>
    </source>
</evidence>
<dbReference type="AlphaFoldDB" id="A0AAI8VLI3"/>
<keyword evidence="4" id="KW-1185">Reference proteome</keyword>
<sequence length="453" mass="49407">MGRIIITNATILALDEKDTFLYPSYLEIRDDKIYSLGDTAPDFSHDGYTGATESIDGTDKLLMPGLVDLHFHTSIAKGYEDDLPLWEYLDEIWYPAIRALTPETARLAALHSYATALKSGTTTVNDMYRQLSSLASAAEQIGIRAVLSNDIALPEHRLDSVADNIAAFRAHHGSADGRVTVWMGLEWLPLADEALLKELAKTKRELGTGLHIHLCESRSELADCATRYGDRTPIQVAYDAGLLGPDTVAAHCVHLSDSDIELLAKTSTNVSINSGSNAKVGNGIARLGALVDRGVNCGMGVDACECHNSTDMFEEMKITSYMQRALHENAALGRSSQMLQMATVNGARALGVEAGVLAAGKKADIIIIDLKKDMMFTPLLKAPTESRRKQLESHLVFGCNGTAVQTVIVNGQVVVRDRVVLGIDEEDIRSQMDQVFADLVDDMESKRIQRPKH</sequence>
<dbReference type="Gene3D" id="3.20.20.140">
    <property type="entry name" value="Metal-dependent hydrolases"/>
    <property type="match status" value="1"/>
</dbReference>
<accession>A0AAI8VLI3</accession>
<dbReference type="PANTHER" id="PTHR43794">
    <property type="entry name" value="AMINOHYDROLASE SSNA-RELATED"/>
    <property type="match status" value="1"/>
</dbReference>
<dbReference type="PANTHER" id="PTHR43794:SF11">
    <property type="entry name" value="AMIDOHYDROLASE-RELATED DOMAIN-CONTAINING PROTEIN"/>
    <property type="match status" value="1"/>
</dbReference>
<dbReference type="GO" id="GO:0016810">
    <property type="term" value="F:hydrolase activity, acting on carbon-nitrogen (but not peptide) bonds"/>
    <property type="evidence" value="ECO:0007669"/>
    <property type="project" value="InterPro"/>
</dbReference>
<dbReference type="Pfam" id="PF01979">
    <property type="entry name" value="Amidohydro_1"/>
    <property type="match status" value="1"/>
</dbReference>
<name>A0AAI8VLI3_9PEZI</name>